<evidence type="ECO:0000313" key="3">
    <source>
        <dbReference type="Proteomes" id="UP000663881"/>
    </source>
</evidence>
<protein>
    <submittedName>
        <fullName evidence="2">Uncharacterized protein</fullName>
    </submittedName>
</protein>
<feature type="non-terminal residue" evidence="2">
    <location>
        <position position="51"/>
    </location>
</feature>
<accession>A0A820MWM0</accession>
<dbReference type="AlphaFoldDB" id="A0A820MWM0"/>
<reference evidence="2" key="1">
    <citation type="submission" date="2021-02" db="EMBL/GenBank/DDBJ databases">
        <authorList>
            <person name="Nowell W R."/>
        </authorList>
    </citation>
    <scope>NUCLEOTIDE SEQUENCE</scope>
</reference>
<dbReference type="Proteomes" id="UP000663881">
    <property type="component" value="Unassembled WGS sequence"/>
</dbReference>
<comment type="caution">
    <text evidence="2">The sequence shown here is derived from an EMBL/GenBank/DDBJ whole genome shotgun (WGS) entry which is preliminary data.</text>
</comment>
<feature type="region of interest" description="Disordered" evidence="1">
    <location>
        <begin position="1"/>
        <end position="32"/>
    </location>
</feature>
<proteinExistence type="predicted"/>
<gene>
    <name evidence="2" type="ORF">OKA104_LOCUS50306</name>
</gene>
<evidence type="ECO:0000256" key="1">
    <source>
        <dbReference type="SAM" id="MobiDB-lite"/>
    </source>
</evidence>
<organism evidence="2 3">
    <name type="scientific">Adineta steineri</name>
    <dbReference type="NCBI Taxonomy" id="433720"/>
    <lineage>
        <taxon>Eukaryota</taxon>
        <taxon>Metazoa</taxon>
        <taxon>Spiralia</taxon>
        <taxon>Gnathifera</taxon>
        <taxon>Rotifera</taxon>
        <taxon>Eurotatoria</taxon>
        <taxon>Bdelloidea</taxon>
        <taxon>Adinetida</taxon>
        <taxon>Adinetidae</taxon>
        <taxon>Adineta</taxon>
    </lineage>
</organism>
<dbReference type="EMBL" id="CAJOAY010025034">
    <property type="protein sequence ID" value="CAF4380001.1"/>
    <property type="molecule type" value="Genomic_DNA"/>
</dbReference>
<feature type="compositionally biased region" description="Low complexity" evidence="1">
    <location>
        <begin position="9"/>
        <end position="22"/>
    </location>
</feature>
<name>A0A820MWM0_9BILA</name>
<evidence type="ECO:0000313" key="2">
    <source>
        <dbReference type="EMBL" id="CAF4380001.1"/>
    </source>
</evidence>
<sequence length="51" mass="5373">MNFQRDTDSIASSQSITSYASSAGVPHSAPPRHTIDQLALNMGFGGIRPLA</sequence>